<feature type="non-terminal residue" evidence="1">
    <location>
        <position position="117"/>
    </location>
</feature>
<dbReference type="EMBL" id="CM043787">
    <property type="protein sequence ID" value="KAI4830473.1"/>
    <property type="molecule type" value="Genomic_DNA"/>
</dbReference>
<dbReference type="Proteomes" id="UP001057452">
    <property type="component" value="Chromosome 3"/>
</dbReference>
<gene>
    <name evidence="1" type="ORF">KUCAC02_002103</name>
</gene>
<organism evidence="1 2">
    <name type="scientific">Chaenocephalus aceratus</name>
    <name type="common">Blackfin icefish</name>
    <name type="synonym">Chaenichthys aceratus</name>
    <dbReference type="NCBI Taxonomy" id="36190"/>
    <lineage>
        <taxon>Eukaryota</taxon>
        <taxon>Metazoa</taxon>
        <taxon>Chordata</taxon>
        <taxon>Craniata</taxon>
        <taxon>Vertebrata</taxon>
        <taxon>Euteleostomi</taxon>
        <taxon>Actinopterygii</taxon>
        <taxon>Neopterygii</taxon>
        <taxon>Teleostei</taxon>
        <taxon>Neoteleostei</taxon>
        <taxon>Acanthomorphata</taxon>
        <taxon>Eupercaria</taxon>
        <taxon>Perciformes</taxon>
        <taxon>Notothenioidei</taxon>
        <taxon>Channichthyidae</taxon>
        <taxon>Chaenocephalus</taxon>
    </lineage>
</organism>
<protein>
    <submittedName>
        <fullName evidence="1">Uncharacterized protein</fullName>
    </submittedName>
</protein>
<proteinExistence type="predicted"/>
<keyword evidence="2" id="KW-1185">Reference proteome</keyword>
<feature type="non-terminal residue" evidence="1">
    <location>
        <position position="1"/>
    </location>
</feature>
<comment type="caution">
    <text evidence="1">The sequence shown here is derived from an EMBL/GenBank/DDBJ whole genome shotgun (WGS) entry which is preliminary data.</text>
</comment>
<evidence type="ECO:0000313" key="2">
    <source>
        <dbReference type="Proteomes" id="UP001057452"/>
    </source>
</evidence>
<sequence length="117" mass="13003">RFVLPIHSQERRESSCPPPKEINHDHLVCYHHRDRQTNGRLDSIDCFLTSSTEVKLRPSDGGVLCPEVRRTPYISTCRGGNDLKLQSSEVALFGAQALHRTISPSPKPCGLARGELG</sequence>
<accession>A0ACB9XU00</accession>
<reference evidence="1" key="1">
    <citation type="submission" date="2022-05" db="EMBL/GenBank/DDBJ databases">
        <title>Chromosome-level genome of Chaenocephalus aceratus.</title>
        <authorList>
            <person name="Park H."/>
        </authorList>
    </citation>
    <scope>NUCLEOTIDE SEQUENCE</scope>
    <source>
        <strain evidence="1">KU_202001</strain>
    </source>
</reference>
<name>A0ACB9XU00_CHAAC</name>
<evidence type="ECO:0000313" key="1">
    <source>
        <dbReference type="EMBL" id="KAI4830473.1"/>
    </source>
</evidence>